<dbReference type="NCBIfam" id="TIGR00658">
    <property type="entry name" value="orni_carb_tr"/>
    <property type="match status" value="1"/>
</dbReference>
<evidence type="ECO:0000313" key="9">
    <source>
        <dbReference type="EMBL" id="HIU02333.1"/>
    </source>
</evidence>
<dbReference type="GO" id="GO:0042450">
    <property type="term" value="P:L-arginine biosynthetic process via ornithine"/>
    <property type="evidence" value="ECO:0007669"/>
    <property type="project" value="UniProtKB-UniRule"/>
</dbReference>
<dbReference type="InterPro" id="IPR006131">
    <property type="entry name" value="Asp_carbamoyltransf_Asp/Orn-bd"/>
</dbReference>
<feature type="domain" description="Aspartate/ornithine carbamoyltransferase carbamoyl-P binding" evidence="8">
    <location>
        <begin position="7"/>
        <end position="147"/>
    </location>
</feature>
<dbReference type="HAMAP" id="MF_01109">
    <property type="entry name" value="OTCase"/>
    <property type="match status" value="1"/>
</dbReference>
<dbReference type="InterPro" id="IPR036901">
    <property type="entry name" value="Asp/Orn_carbamoylTrfase_sf"/>
</dbReference>
<feature type="binding site" evidence="6">
    <location>
        <position position="107"/>
    </location>
    <ligand>
        <name>carbamoyl phosphate</name>
        <dbReference type="ChEBI" id="CHEBI:58228"/>
    </ligand>
</feature>
<feature type="binding site" evidence="6">
    <location>
        <position position="230"/>
    </location>
    <ligand>
        <name>L-ornithine</name>
        <dbReference type="ChEBI" id="CHEBI:46911"/>
    </ligand>
</feature>
<dbReference type="AlphaFoldDB" id="A0A9D1HFM9"/>
<evidence type="ECO:0000259" key="8">
    <source>
        <dbReference type="Pfam" id="PF02729"/>
    </source>
</evidence>
<name>A0A9D1HFM9_9FIRM</name>
<evidence type="ECO:0000256" key="6">
    <source>
        <dbReference type="HAMAP-Rule" id="MF_01109"/>
    </source>
</evidence>
<comment type="subcellular location">
    <subcellularLocation>
        <location evidence="6">Cytoplasm</location>
    </subcellularLocation>
</comment>
<feature type="binding site" evidence="6">
    <location>
        <begin position="234"/>
        <end position="235"/>
    </location>
    <ligand>
        <name>L-ornithine</name>
        <dbReference type="ChEBI" id="CHEBI:46911"/>
    </ligand>
</feature>
<keyword evidence="4 6" id="KW-0808">Transferase</keyword>
<dbReference type="NCBIfam" id="NF001986">
    <property type="entry name" value="PRK00779.1"/>
    <property type="match status" value="1"/>
</dbReference>
<dbReference type="InterPro" id="IPR006130">
    <property type="entry name" value="Asp/Orn_carbamoylTrfase"/>
</dbReference>
<evidence type="ECO:0000259" key="7">
    <source>
        <dbReference type="Pfam" id="PF00185"/>
    </source>
</evidence>
<comment type="caution">
    <text evidence="9">The sequence shown here is derived from an EMBL/GenBank/DDBJ whole genome shotgun (WGS) entry which is preliminary data.</text>
</comment>
<dbReference type="Pfam" id="PF00185">
    <property type="entry name" value="OTCace"/>
    <property type="match status" value="1"/>
</dbReference>
<evidence type="ECO:0000256" key="5">
    <source>
        <dbReference type="ARBA" id="ARBA00048772"/>
    </source>
</evidence>
<comment type="catalytic activity">
    <reaction evidence="5 6">
        <text>carbamoyl phosphate + L-ornithine = L-citrulline + phosphate + H(+)</text>
        <dbReference type="Rhea" id="RHEA:19513"/>
        <dbReference type="ChEBI" id="CHEBI:15378"/>
        <dbReference type="ChEBI" id="CHEBI:43474"/>
        <dbReference type="ChEBI" id="CHEBI:46911"/>
        <dbReference type="ChEBI" id="CHEBI:57743"/>
        <dbReference type="ChEBI" id="CHEBI:58228"/>
        <dbReference type="EC" id="2.1.3.3"/>
    </reaction>
</comment>
<organism evidence="9 10">
    <name type="scientific">Candidatus Onthocola gallistercoris</name>
    <dbReference type="NCBI Taxonomy" id="2840876"/>
    <lineage>
        <taxon>Bacteria</taxon>
        <taxon>Bacillati</taxon>
        <taxon>Bacillota</taxon>
        <taxon>Bacilli</taxon>
        <taxon>Candidatus Onthocola</taxon>
    </lineage>
</organism>
<feature type="binding site" evidence="6">
    <location>
        <begin position="271"/>
        <end position="272"/>
    </location>
    <ligand>
        <name>carbamoyl phosphate</name>
        <dbReference type="ChEBI" id="CHEBI:58228"/>
    </ligand>
</feature>
<feature type="binding site" evidence="6">
    <location>
        <position position="316"/>
    </location>
    <ligand>
        <name>carbamoyl phosphate</name>
        <dbReference type="ChEBI" id="CHEBI:58228"/>
    </ligand>
</feature>
<dbReference type="InterPro" id="IPR024904">
    <property type="entry name" value="OTCase_ArgI"/>
</dbReference>
<evidence type="ECO:0000256" key="4">
    <source>
        <dbReference type="ARBA" id="ARBA00022679"/>
    </source>
</evidence>
<dbReference type="SUPFAM" id="SSF53671">
    <property type="entry name" value="Aspartate/ornithine carbamoyltransferase"/>
    <property type="match status" value="1"/>
</dbReference>
<dbReference type="GO" id="GO:0019240">
    <property type="term" value="P:citrulline biosynthetic process"/>
    <property type="evidence" value="ECO:0007669"/>
    <property type="project" value="TreeGrafter"/>
</dbReference>
<dbReference type="PROSITE" id="PS00097">
    <property type="entry name" value="CARBAMOYLTRANSFERASE"/>
    <property type="match status" value="1"/>
</dbReference>
<dbReference type="PANTHER" id="PTHR45753:SF2">
    <property type="entry name" value="ORNITHINE CARBAMOYLTRANSFERASE"/>
    <property type="match status" value="1"/>
</dbReference>
<dbReference type="FunFam" id="3.40.50.1370:FF:000008">
    <property type="entry name" value="Ornithine carbamoyltransferase"/>
    <property type="match status" value="1"/>
</dbReference>
<keyword evidence="6" id="KW-0963">Cytoplasm</keyword>
<evidence type="ECO:0000256" key="3">
    <source>
        <dbReference type="ARBA" id="ARBA00013007"/>
    </source>
</evidence>
<dbReference type="EC" id="2.1.3.3" evidence="3 6"/>
<dbReference type="GO" id="GO:0005737">
    <property type="term" value="C:cytoplasm"/>
    <property type="evidence" value="ECO:0007669"/>
    <property type="project" value="UniProtKB-SubCell"/>
</dbReference>
<evidence type="ECO:0000256" key="2">
    <source>
        <dbReference type="ARBA" id="ARBA00007805"/>
    </source>
</evidence>
<reference evidence="9" key="2">
    <citation type="journal article" date="2021" name="PeerJ">
        <title>Extensive microbial diversity within the chicken gut microbiome revealed by metagenomics and culture.</title>
        <authorList>
            <person name="Gilroy R."/>
            <person name="Ravi A."/>
            <person name="Getino M."/>
            <person name="Pursley I."/>
            <person name="Horton D.L."/>
            <person name="Alikhan N.F."/>
            <person name="Baker D."/>
            <person name="Gharbi K."/>
            <person name="Hall N."/>
            <person name="Watson M."/>
            <person name="Adriaenssens E.M."/>
            <person name="Foster-Nyarko E."/>
            <person name="Jarju S."/>
            <person name="Secka A."/>
            <person name="Antonio M."/>
            <person name="Oren A."/>
            <person name="Chaudhuri R.R."/>
            <person name="La Ragione R."/>
            <person name="Hildebrand F."/>
            <person name="Pallen M.J."/>
        </authorList>
    </citation>
    <scope>NUCLEOTIDE SEQUENCE</scope>
    <source>
        <strain evidence="9">CHK187-14744</strain>
    </source>
</reference>
<dbReference type="Proteomes" id="UP000824164">
    <property type="component" value="Unassembled WGS sequence"/>
</dbReference>
<protein>
    <recommendedName>
        <fullName evidence="3 6">Ornithine carbamoyltransferase</fullName>
        <shortName evidence="6">OTCase</shortName>
        <ecNumber evidence="3 6">2.1.3.3</ecNumber>
    </recommendedName>
</protein>
<dbReference type="PANTHER" id="PTHR45753">
    <property type="entry name" value="ORNITHINE CARBAMOYLTRANSFERASE, MITOCHONDRIAL"/>
    <property type="match status" value="1"/>
</dbReference>
<gene>
    <name evidence="9" type="primary">argF</name>
    <name evidence="9" type="ORF">IAB63_03660</name>
</gene>
<comment type="function">
    <text evidence="1">Reversibly catalyzes the transfer of the carbamoyl group from carbamoyl phosphate (CP) to the N(epsilon) atom of ornithine (ORN) to produce L-citrulline.</text>
</comment>
<evidence type="ECO:0000256" key="1">
    <source>
        <dbReference type="ARBA" id="ARBA00003822"/>
    </source>
</evidence>
<sequence>MTSLKGRHFLTLKDFTAEEIQYLLDLAADLKDKKKKGVPMDILKGKNVALIFEKTSTRTRCAFEVAAHDLGMGTTYLEPSSSQIGKKESIRDTARVLGRMYEGIEYRGFGQEIVEELARYAGVPVWNGLTNEYHPTQMLADFLTIQEHLGSLKGKKLAYLGDARYNMGNSYMIACAKLGLDFVACAPKKYFPNEALIKECEAFAEISGATLTFTEDIMEGTKGADVICTDVWVSMGEPDSVWEERIHDLMPYQVNKKVMDNAGSQAIFLHCLPSFHDLGTTIGREISEKFGINEMEVTDEVFESSQSKVFDEAENRMHTIKAVIAATLCDMEI</sequence>
<dbReference type="Gene3D" id="3.40.50.1370">
    <property type="entry name" value="Aspartate/ornithine carbamoyltransferase"/>
    <property type="match status" value="2"/>
</dbReference>
<dbReference type="GO" id="GO:0004585">
    <property type="term" value="F:ornithine carbamoyltransferase activity"/>
    <property type="evidence" value="ECO:0007669"/>
    <property type="project" value="UniProtKB-UniRule"/>
</dbReference>
<feature type="binding site" evidence="6">
    <location>
        <begin position="56"/>
        <end position="59"/>
    </location>
    <ligand>
        <name>carbamoyl phosphate</name>
        <dbReference type="ChEBI" id="CHEBI:58228"/>
    </ligand>
</feature>
<feature type="binding site" evidence="6">
    <location>
        <position position="166"/>
    </location>
    <ligand>
        <name>L-ornithine</name>
        <dbReference type="ChEBI" id="CHEBI:46911"/>
    </ligand>
</feature>
<dbReference type="InterPro" id="IPR002292">
    <property type="entry name" value="Orn/put_carbamltrans"/>
</dbReference>
<comment type="similarity">
    <text evidence="2 6">Belongs to the aspartate/ornithine carbamoyltransferase superfamily. OTCase family.</text>
</comment>
<evidence type="ECO:0000313" key="10">
    <source>
        <dbReference type="Proteomes" id="UP000824164"/>
    </source>
</evidence>
<dbReference type="GO" id="GO:0016597">
    <property type="term" value="F:amino acid binding"/>
    <property type="evidence" value="ECO:0007669"/>
    <property type="project" value="InterPro"/>
</dbReference>
<dbReference type="InterPro" id="IPR006132">
    <property type="entry name" value="Asp/Orn_carbamoyltranf_P-bd"/>
</dbReference>
<proteinExistence type="inferred from homology"/>
<reference evidence="9" key="1">
    <citation type="submission" date="2020-10" db="EMBL/GenBank/DDBJ databases">
        <authorList>
            <person name="Gilroy R."/>
        </authorList>
    </citation>
    <scope>NUCLEOTIDE SEQUENCE</scope>
    <source>
        <strain evidence="9">CHK187-14744</strain>
    </source>
</reference>
<feature type="binding site" evidence="6">
    <location>
        <begin position="134"/>
        <end position="137"/>
    </location>
    <ligand>
        <name>carbamoyl phosphate</name>
        <dbReference type="ChEBI" id="CHEBI:58228"/>
    </ligand>
</feature>
<accession>A0A9D1HFM9</accession>
<feature type="domain" description="Aspartate/ornithine carbamoyltransferase Asp/Orn-binding" evidence="7">
    <location>
        <begin position="153"/>
        <end position="326"/>
    </location>
</feature>
<feature type="binding site" evidence="6">
    <location>
        <position position="83"/>
    </location>
    <ligand>
        <name>carbamoyl phosphate</name>
        <dbReference type="ChEBI" id="CHEBI:58228"/>
    </ligand>
</feature>
<dbReference type="Pfam" id="PF02729">
    <property type="entry name" value="OTCace_N"/>
    <property type="match status" value="1"/>
</dbReference>
<dbReference type="EMBL" id="DVLT01000025">
    <property type="protein sequence ID" value="HIU02333.1"/>
    <property type="molecule type" value="Genomic_DNA"/>
</dbReference>
<dbReference type="PRINTS" id="PR00100">
    <property type="entry name" value="AOTCASE"/>
</dbReference>
<dbReference type="PRINTS" id="PR00102">
    <property type="entry name" value="OTCASE"/>
</dbReference>